<name>A0A0F4QPT3_9GAMM</name>
<keyword evidence="3 5" id="KW-0663">Pyridoxal phosphate</keyword>
<evidence type="ECO:0000256" key="3">
    <source>
        <dbReference type="ARBA" id="ARBA00022898"/>
    </source>
</evidence>
<proteinExistence type="inferred from homology"/>
<dbReference type="InterPro" id="IPR015424">
    <property type="entry name" value="PyrdxlP-dep_Trfase"/>
</dbReference>
<dbReference type="PANTHER" id="PTHR11999:SF165">
    <property type="entry name" value="DECARBOXYLASE, PUTATIVE (AFU_ORTHOLOGUE AFUA_2G04980)-RELATED"/>
    <property type="match status" value="1"/>
</dbReference>
<evidence type="ECO:0000256" key="1">
    <source>
        <dbReference type="ARBA" id="ARBA00001933"/>
    </source>
</evidence>
<keyword evidence="4 6" id="KW-0456">Lyase</keyword>
<protein>
    <submittedName>
        <fullName evidence="7">Glutamate decarboxylase</fullName>
    </submittedName>
</protein>
<dbReference type="InterPro" id="IPR021115">
    <property type="entry name" value="Pyridoxal-P_BS"/>
</dbReference>
<dbReference type="PROSITE" id="PS00392">
    <property type="entry name" value="DDC_GAD_HDC_YDC"/>
    <property type="match status" value="1"/>
</dbReference>
<evidence type="ECO:0000256" key="2">
    <source>
        <dbReference type="ARBA" id="ARBA00009533"/>
    </source>
</evidence>
<comment type="similarity">
    <text evidence="2 6">Belongs to the group II decarboxylase family.</text>
</comment>
<organism evidence="7 8">
    <name type="scientific">Pseudoalteromonas rubra</name>
    <dbReference type="NCBI Taxonomy" id="43658"/>
    <lineage>
        <taxon>Bacteria</taxon>
        <taxon>Pseudomonadati</taxon>
        <taxon>Pseudomonadota</taxon>
        <taxon>Gammaproteobacteria</taxon>
        <taxon>Alteromonadales</taxon>
        <taxon>Pseudoalteromonadaceae</taxon>
        <taxon>Pseudoalteromonas</taxon>
    </lineage>
</organism>
<evidence type="ECO:0000256" key="4">
    <source>
        <dbReference type="ARBA" id="ARBA00023239"/>
    </source>
</evidence>
<dbReference type="EMBL" id="JXYA01000018">
    <property type="protein sequence ID" value="KJZ09676.1"/>
    <property type="molecule type" value="Genomic_DNA"/>
</dbReference>
<dbReference type="OrthoDB" id="9803665at2"/>
<dbReference type="GO" id="GO:0005737">
    <property type="term" value="C:cytoplasm"/>
    <property type="evidence" value="ECO:0007669"/>
    <property type="project" value="TreeGrafter"/>
</dbReference>
<reference evidence="7 8" key="1">
    <citation type="journal article" date="2015" name="BMC Genomics">
        <title>Genome mining reveals unlocked bioactive potential of marine Gram-negative bacteria.</title>
        <authorList>
            <person name="Machado H."/>
            <person name="Sonnenschein E.C."/>
            <person name="Melchiorsen J."/>
            <person name="Gram L."/>
        </authorList>
    </citation>
    <scope>NUCLEOTIDE SEQUENCE [LARGE SCALE GENOMIC DNA]</scope>
    <source>
        <strain evidence="7 8">S2471</strain>
    </source>
</reference>
<dbReference type="GO" id="GO:0016831">
    <property type="term" value="F:carboxy-lyase activity"/>
    <property type="evidence" value="ECO:0007669"/>
    <property type="project" value="InterPro"/>
</dbReference>
<dbReference type="PANTHER" id="PTHR11999">
    <property type="entry name" value="GROUP II PYRIDOXAL-5-PHOSPHATE DECARBOXYLASE"/>
    <property type="match status" value="1"/>
</dbReference>
<dbReference type="PATRIC" id="fig|43658.5.peg.1964"/>
<feature type="modified residue" description="N6-(pyridoxal phosphate)lysine" evidence="5">
    <location>
        <position position="293"/>
    </location>
</feature>
<dbReference type="GO" id="GO:0030170">
    <property type="term" value="F:pyridoxal phosphate binding"/>
    <property type="evidence" value="ECO:0007669"/>
    <property type="project" value="InterPro"/>
</dbReference>
<evidence type="ECO:0000313" key="8">
    <source>
        <dbReference type="Proteomes" id="UP000033452"/>
    </source>
</evidence>
<dbReference type="GO" id="GO:0019752">
    <property type="term" value="P:carboxylic acid metabolic process"/>
    <property type="evidence" value="ECO:0007669"/>
    <property type="project" value="InterPro"/>
</dbReference>
<dbReference type="Pfam" id="PF00282">
    <property type="entry name" value="Pyridoxal_deC"/>
    <property type="match status" value="1"/>
</dbReference>
<dbReference type="RefSeq" id="WP_052713126.1">
    <property type="nucleotide sequence ID" value="NZ_JXYA01000018.1"/>
</dbReference>
<dbReference type="AlphaFoldDB" id="A0A0F4QPT3"/>
<dbReference type="Gene3D" id="3.90.1150.10">
    <property type="entry name" value="Aspartate Aminotransferase, domain 1"/>
    <property type="match status" value="1"/>
</dbReference>
<gene>
    <name evidence="7" type="ORF">TW77_09290</name>
</gene>
<dbReference type="Gene3D" id="3.40.640.10">
    <property type="entry name" value="Type I PLP-dependent aspartate aminotransferase-like (Major domain)"/>
    <property type="match status" value="1"/>
</dbReference>
<evidence type="ECO:0000313" key="7">
    <source>
        <dbReference type="EMBL" id="KJZ09676.1"/>
    </source>
</evidence>
<dbReference type="Proteomes" id="UP000033452">
    <property type="component" value="Unassembled WGS sequence"/>
</dbReference>
<dbReference type="InterPro" id="IPR015422">
    <property type="entry name" value="PyrdxlP-dep_Trfase_small"/>
</dbReference>
<dbReference type="InterPro" id="IPR015421">
    <property type="entry name" value="PyrdxlP-dep_Trfase_major"/>
</dbReference>
<evidence type="ECO:0000256" key="5">
    <source>
        <dbReference type="PIRSR" id="PIRSR602129-50"/>
    </source>
</evidence>
<dbReference type="InterPro" id="IPR002129">
    <property type="entry name" value="PyrdxlP-dep_de-COase"/>
</dbReference>
<sequence>MQSFTPRQLPTYEHLLAALEQECQAFRESIDTRRVSNSASSLQPRELTEQPGGFEIFRQVFSTEIAPQLSASNGGRYWGFVTGGANPVATYADWLVTLYNQNVSKGGDSVASQVERQAIKWITELFELPAVFEGVMTTGATAANVLGAMTARQEIGRKQGIDVAKVGCKELEYTVFAATPHASMVKALGLAGLGQESWVQVACEPNSEAMDTTELARKLADCRGPGKIVIASAATVTGTDYDDLVRVAQLCRQHQAWLHVDGAFGIFERLLAGPQGKTQGIELADSITLDCHKWLNVPYDCGIFLTRHPSTLFATCNVDAPYLANSDAERPFMSLGIENSRRFRALPVWATLLAYGKQGIRAQIQRNVDQANALANWINLSDGYELNKACELNVVVFCASGNNKLDTQAVLAQLNESGQVFMTPGIWQGKAVIRCAFSNWRTEMEDVELAIAALARLAS</sequence>
<keyword evidence="8" id="KW-1185">Reference proteome</keyword>
<accession>A0A0F4QPT3</accession>
<dbReference type="SUPFAM" id="SSF53383">
    <property type="entry name" value="PLP-dependent transferases"/>
    <property type="match status" value="1"/>
</dbReference>
<comment type="caution">
    <text evidence="7">The sequence shown here is derived from an EMBL/GenBank/DDBJ whole genome shotgun (WGS) entry which is preliminary data.</text>
</comment>
<evidence type="ECO:0000256" key="6">
    <source>
        <dbReference type="RuleBase" id="RU000382"/>
    </source>
</evidence>
<dbReference type="InterPro" id="IPR010977">
    <property type="entry name" value="Aromatic_deC"/>
</dbReference>
<comment type="cofactor">
    <cofactor evidence="1 5 6">
        <name>pyridoxal 5'-phosphate</name>
        <dbReference type="ChEBI" id="CHEBI:597326"/>
    </cofactor>
</comment>